<dbReference type="RefSeq" id="WP_173083103.1">
    <property type="nucleotide sequence ID" value="NZ_BAABJB010000021.1"/>
</dbReference>
<dbReference type="Proteomes" id="UP000482960">
    <property type="component" value="Unassembled WGS sequence"/>
</dbReference>
<sequence length="152" mass="16480">MPSRNWNDDDELMRDLREALWPDPTEQQVIDSATAAYRWGTADADVELAALLYDSDLDQSALVRGPLTGVPRTLVFGRGPLNVEIELSETGIEGQLVPPEPGVVRLVSIAGAEAETIADEVGCFSFPAGRRGPIRLECTLQGGRFATAWIVT</sequence>
<gene>
    <name evidence="1" type="ORF">Prum_091440</name>
</gene>
<proteinExistence type="predicted"/>
<dbReference type="EMBL" id="BLPG01000001">
    <property type="protein sequence ID" value="GFJ95502.1"/>
    <property type="molecule type" value="Genomic_DNA"/>
</dbReference>
<accession>A0A6V8LE35</accession>
<dbReference type="AlphaFoldDB" id="A0A6V8LE35"/>
<evidence type="ECO:0000313" key="2">
    <source>
        <dbReference type="Proteomes" id="UP000482960"/>
    </source>
</evidence>
<organism evidence="1 2">
    <name type="scientific">Phytohabitans rumicis</name>
    <dbReference type="NCBI Taxonomy" id="1076125"/>
    <lineage>
        <taxon>Bacteria</taxon>
        <taxon>Bacillati</taxon>
        <taxon>Actinomycetota</taxon>
        <taxon>Actinomycetes</taxon>
        <taxon>Micromonosporales</taxon>
        <taxon>Micromonosporaceae</taxon>
    </lineage>
</organism>
<reference evidence="1 2" key="2">
    <citation type="submission" date="2020-03" db="EMBL/GenBank/DDBJ databases">
        <authorList>
            <person name="Ichikawa N."/>
            <person name="Kimura A."/>
            <person name="Kitahashi Y."/>
            <person name="Uohara A."/>
        </authorList>
    </citation>
    <scope>NUCLEOTIDE SEQUENCE [LARGE SCALE GENOMIC DNA]</scope>
    <source>
        <strain evidence="1 2">NBRC 108638</strain>
    </source>
</reference>
<evidence type="ECO:0000313" key="1">
    <source>
        <dbReference type="EMBL" id="GFJ95502.1"/>
    </source>
</evidence>
<keyword evidence="2" id="KW-1185">Reference proteome</keyword>
<protein>
    <submittedName>
        <fullName evidence="1">Uncharacterized protein</fullName>
    </submittedName>
</protein>
<reference evidence="1 2" key="1">
    <citation type="submission" date="2020-03" db="EMBL/GenBank/DDBJ databases">
        <title>Whole genome shotgun sequence of Phytohabitans rumicis NBRC 108638.</title>
        <authorList>
            <person name="Komaki H."/>
            <person name="Tamura T."/>
        </authorList>
    </citation>
    <scope>NUCLEOTIDE SEQUENCE [LARGE SCALE GENOMIC DNA]</scope>
    <source>
        <strain evidence="1 2">NBRC 108638</strain>
    </source>
</reference>
<name>A0A6V8LE35_9ACTN</name>
<comment type="caution">
    <text evidence="1">The sequence shown here is derived from an EMBL/GenBank/DDBJ whole genome shotgun (WGS) entry which is preliminary data.</text>
</comment>